<name>A0A0F9C7E1_9ZZZZ</name>
<sequence length="66" mass="7396">MTPNLRIINDYIKVSYDLAIGVTNCRRISGSQTYSQHSWSNAIDIYTSNKGLQDDIAIALKKEFGS</sequence>
<protein>
    <submittedName>
        <fullName evidence="1">Uncharacterized protein</fullName>
    </submittedName>
</protein>
<gene>
    <name evidence="1" type="ORF">LCGC14_2437910</name>
</gene>
<dbReference type="EMBL" id="LAZR01037443">
    <property type="protein sequence ID" value="KKL22192.1"/>
    <property type="molecule type" value="Genomic_DNA"/>
</dbReference>
<dbReference type="AlphaFoldDB" id="A0A0F9C7E1"/>
<feature type="non-terminal residue" evidence="1">
    <location>
        <position position="66"/>
    </location>
</feature>
<evidence type="ECO:0000313" key="1">
    <source>
        <dbReference type="EMBL" id="KKL22192.1"/>
    </source>
</evidence>
<proteinExistence type="predicted"/>
<comment type="caution">
    <text evidence="1">The sequence shown here is derived from an EMBL/GenBank/DDBJ whole genome shotgun (WGS) entry which is preliminary data.</text>
</comment>
<organism evidence="1">
    <name type="scientific">marine sediment metagenome</name>
    <dbReference type="NCBI Taxonomy" id="412755"/>
    <lineage>
        <taxon>unclassified sequences</taxon>
        <taxon>metagenomes</taxon>
        <taxon>ecological metagenomes</taxon>
    </lineage>
</organism>
<dbReference type="SUPFAM" id="SSF55166">
    <property type="entry name" value="Hedgehog/DD-peptidase"/>
    <property type="match status" value="1"/>
</dbReference>
<reference evidence="1" key="1">
    <citation type="journal article" date="2015" name="Nature">
        <title>Complex archaea that bridge the gap between prokaryotes and eukaryotes.</title>
        <authorList>
            <person name="Spang A."/>
            <person name="Saw J.H."/>
            <person name="Jorgensen S.L."/>
            <person name="Zaremba-Niedzwiedzka K."/>
            <person name="Martijn J."/>
            <person name="Lind A.E."/>
            <person name="van Eijk R."/>
            <person name="Schleper C."/>
            <person name="Guy L."/>
            <person name="Ettema T.J."/>
        </authorList>
    </citation>
    <scope>NUCLEOTIDE SEQUENCE</scope>
</reference>
<dbReference type="InterPro" id="IPR009045">
    <property type="entry name" value="Zn_M74/Hedgehog-like"/>
</dbReference>
<accession>A0A0F9C7E1</accession>